<dbReference type="PANTHER" id="PTHR40448:SF1">
    <property type="entry name" value="TWO-COMPONENT SENSOR HISTIDINE KINASE"/>
    <property type="match status" value="1"/>
</dbReference>
<feature type="transmembrane region" description="Helical" evidence="1">
    <location>
        <begin position="184"/>
        <end position="208"/>
    </location>
</feature>
<feature type="domain" description="Sensor histidine kinase NatK-like C-terminal" evidence="2">
    <location>
        <begin position="331"/>
        <end position="434"/>
    </location>
</feature>
<feature type="transmembrane region" description="Helical" evidence="1">
    <location>
        <begin position="114"/>
        <end position="138"/>
    </location>
</feature>
<dbReference type="Proteomes" id="UP000094652">
    <property type="component" value="Plasmid pCt2"/>
</dbReference>
<geneLocation type="plasmid" evidence="4">
    <name>pct2</name>
</geneLocation>
<sequence length="437" mass="50673">MNIKVITSFISILTFVLVTYNLKIIEFKKKNFLKNLAIVYLVAGIGCLNFEMISIPLFLITMMILLFLEDKQIIKNFISIFFSIIIFILSDIIQGTFFIKVLNQDIDKILSNKITLISMHLVLFFIAFLISSLVAYILKKLKFDLEIVNFKNKFAVVLFTHIVLTCLIFYISAMMMKFSHIDNLIVCLDSILFLSYFISTIIITYVFYTDLKKEMEFKNKKIEFQKLQEYTSTLESMYNDMRKFRHDYINILSSMTGYIEQKDLEGLDKFFNTKILLLNDNISRKNFKLDKLQNIKIIELKGLLSSKVIRAQELGIDVFIDIMEFIEFINMDIIDLCRSMGILLDNAIEAAVLCKAPSLKLGIINNQNSIIILIINSCLKENPPIYKMFEKGFSTKGINRGLGLSNLREIVSNYKNISFDTSIKNQEFIQNLQILNS</sequence>
<organism evidence="3 4">
    <name type="scientific">Clostridium taeniosporum</name>
    <dbReference type="NCBI Taxonomy" id="394958"/>
    <lineage>
        <taxon>Bacteria</taxon>
        <taxon>Bacillati</taxon>
        <taxon>Bacillota</taxon>
        <taxon>Clostridia</taxon>
        <taxon>Eubacteriales</taxon>
        <taxon>Clostridiaceae</taxon>
        <taxon>Clostridium</taxon>
    </lineage>
</organism>
<keyword evidence="1" id="KW-0812">Transmembrane</keyword>
<feature type="transmembrane region" description="Helical" evidence="1">
    <location>
        <begin position="37"/>
        <end position="68"/>
    </location>
</feature>
<dbReference type="GO" id="GO:0042802">
    <property type="term" value="F:identical protein binding"/>
    <property type="evidence" value="ECO:0007669"/>
    <property type="project" value="TreeGrafter"/>
</dbReference>
<accession>A0A1D7XNY6</accession>
<keyword evidence="4" id="KW-1185">Reference proteome</keyword>
<gene>
    <name evidence="3" type="ORF">BGI42_14855</name>
</gene>
<name>A0A1D7XNY6_9CLOT</name>
<dbReference type="Gene3D" id="3.30.565.10">
    <property type="entry name" value="Histidine kinase-like ATPase, C-terminal domain"/>
    <property type="match status" value="1"/>
</dbReference>
<dbReference type="RefSeq" id="WP_069681143.1">
    <property type="nucleotide sequence ID" value="NZ_CP017255.2"/>
</dbReference>
<keyword evidence="3" id="KW-0614">Plasmid</keyword>
<evidence type="ECO:0000313" key="3">
    <source>
        <dbReference type="EMBL" id="AOR25024.1"/>
    </source>
</evidence>
<dbReference type="EMBL" id="CP017255">
    <property type="protein sequence ID" value="AOR25024.1"/>
    <property type="molecule type" value="Genomic_DNA"/>
</dbReference>
<protein>
    <submittedName>
        <fullName evidence="3">GHKL domain-containing protein</fullName>
    </submittedName>
</protein>
<dbReference type="Pfam" id="PF14501">
    <property type="entry name" value="HATPase_c_5"/>
    <property type="match status" value="1"/>
</dbReference>
<dbReference type="SUPFAM" id="SSF55874">
    <property type="entry name" value="ATPase domain of HSP90 chaperone/DNA topoisomerase II/histidine kinase"/>
    <property type="match status" value="1"/>
</dbReference>
<feature type="transmembrane region" description="Helical" evidence="1">
    <location>
        <begin position="154"/>
        <end position="172"/>
    </location>
</feature>
<feature type="transmembrane region" description="Helical" evidence="1">
    <location>
        <begin position="6"/>
        <end position="25"/>
    </location>
</feature>
<keyword evidence="1" id="KW-0472">Membrane</keyword>
<evidence type="ECO:0000259" key="2">
    <source>
        <dbReference type="Pfam" id="PF14501"/>
    </source>
</evidence>
<dbReference type="InterPro" id="IPR036890">
    <property type="entry name" value="HATPase_C_sf"/>
</dbReference>
<dbReference type="PANTHER" id="PTHR40448">
    <property type="entry name" value="TWO-COMPONENT SENSOR HISTIDINE KINASE"/>
    <property type="match status" value="1"/>
</dbReference>
<dbReference type="OrthoDB" id="1656061at2"/>
<keyword evidence="1" id="KW-1133">Transmembrane helix</keyword>
<dbReference type="KEGG" id="ctae:BGI42_14855"/>
<reference evidence="4" key="1">
    <citation type="submission" date="2016-09" db="EMBL/GenBank/DDBJ databases">
        <title>Genomics of Clostridium taeniosporum, an organism which forms endospores with ribbon-like appendages.</title>
        <authorList>
            <person name="Walker J.R."/>
        </authorList>
    </citation>
    <scope>NUCLEOTIDE SEQUENCE [LARGE SCALE GENOMIC DNA]</scope>
    <source>
        <strain evidence="4">1/k</strain>
        <plasmid evidence="4">Plasmid pct2</plasmid>
    </source>
</reference>
<evidence type="ECO:0000256" key="1">
    <source>
        <dbReference type="SAM" id="Phobius"/>
    </source>
</evidence>
<dbReference type="InterPro" id="IPR032834">
    <property type="entry name" value="NatK-like_C"/>
</dbReference>
<proteinExistence type="predicted"/>
<dbReference type="AlphaFoldDB" id="A0A1D7XNY6"/>
<evidence type="ECO:0000313" key="4">
    <source>
        <dbReference type="Proteomes" id="UP000094652"/>
    </source>
</evidence>
<feature type="transmembrane region" description="Helical" evidence="1">
    <location>
        <begin position="80"/>
        <end position="102"/>
    </location>
</feature>